<dbReference type="RefSeq" id="WP_252853838.1">
    <property type="nucleotide sequence ID" value="NZ_JAMXLR010000061.1"/>
</dbReference>
<evidence type="ECO:0000259" key="6">
    <source>
        <dbReference type="Pfam" id="PF00884"/>
    </source>
</evidence>
<comment type="similarity">
    <text evidence="1">Belongs to the sulfatase family.</text>
</comment>
<evidence type="ECO:0000256" key="3">
    <source>
        <dbReference type="ARBA" id="ARBA00022801"/>
    </source>
</evidence>
<feature type="domain" description="Sulfatase N-terminal" evidence="6">
    <location>
        <begin position="25"/>
        <end position="331"/>
    </location>
</feature>
<reference evidence="7" key="1">
    <citation type="submission" date="2022-06" db="EMBL/GenBank/DDBJ databases">
        <title>Aeoliella straminimaris, a novel planctomycete from sediments.</title>
        <authorList>
            <person name="Vitorino I.R."/>
            <person name="Lage O.M."/>
        </authorList>
    </citation>
    <scope>NUCLEOTIDE SEQUENCE</scope>
    <source>
        <strain evidence="7">ICT_H6.2</strain>
    </source>
</reference>
<comment type="caution">
    <text evidence="7">The sequence shown here is derived from an EMBL/GenBank/DDBJ whole genome shotgun (WGS) entry which is preliminary data.</text>
</comment>
<evidence type="ECO:0000256" key="2">
    <source>
        <dbReference type="ARBA" id="ARBA00022723"/>
    </source>
</evidence>
<sequence length="460" mass="50612">MHPKHLSLALLLLTATAATQAAERPNIVILLADDLGYGDVGFHGSDIRTPNLDRLASSGTVLERYYVCPMCSPTRAGLMTGRYPLRFGMMRSVVPPYRDFGIDPAEVTIAEMLGTAGYEHRAVIGKWHLGHRREKWLPLANGFTHAVGCYNGAIDYFTHERDGQLDWHRNGQPDRTDGYVTDLVGDAAIEFIESVPVDKPYFLYVPFTAPHSPFQAKDEDLAKYPNRKGKKRTYAAMVDCLDQNIGRILAAIDARGDADNTFVLFSSDNGGVAQVGDNGPLRGSKLTPYEGGVRVAAAVRWPAGGITGGGRIDEAMGYLDVFPTVMSVAGVAQTPTNELDGVDMLAAMRGGEPADPRPWFTYQDQGGGRQQKLAVHQGEWKLVAHRPAPDAKKGKSRYELFRIAEDPHETTDVAADYPEVVSRLQGSLERFFSWQAAEQVPRYDVGRDKLPPLTNWQPVE</sequence>
<organism evidence="7 8">
    <name type="scientific">Aeoliella straminimaris</name>
    <dbReference type="NCBI Taxonomy" id="2954799"/>
    <lineage>
        <taxon>Bacteria</taxon>
        <taxon>Pseudomonadati</taxon>
        <taxon>Planctomycetota</taxon>
        <taxon>Planctomycetia</taxon>
        <taxon>Pirellulales</taxon>
        <taxon>Lacipirellulaceae</taxon>
        <taxon>Aeoliella</taxon>
    </lineage>
</organism>
<dbReference type="GO" id="GO:0004065">
    <property type="term" value="F:arylsulfatase activity"/>
    <property type="evidence" value="ECO:0007669"/>
    <property type="project" value="TreeGrafter"/>
</dbReference>
<dbReference type="Gene3D" id="3.30.1120.10">
    <property type="match status" value="1"/>
</dbReference>
<proteinExistence type="inferred from homology"/>
<feature type="signal peptide" evidence="5">
    <location>
        <begin position="1"/>
        <end position="21"/>
    </location>
</feature>
<keyword evidence="3 7" id="KW-0378">Hydrolase</keyword>
<dbReference type="SUPFAM" id="SSF53649">
    <property type="entry name" value="Alkaline phosphatase-like"/>
    <property type="match status" value="1"/>
</dbReference>
<dbReference type="PANTHER" id="PTHR42693">
    <property type="entry name" value="ARYLSULFATASE FAMILY MEMBER"/>
    <property type="match status" value="1"/>
</dbReference>
<dbReference type="PROSITE" id="PS00523">
    <property type="entry name" value="SULFATASE_1"/>
    <property type="match status" value="1"/>
</dbReference>
<dbReference type="GO" id="GO:0046872">
    <property type="term" value="F:metal ion binding"/>
    <property type="evidence" value="ECO:0007669"/>
    <property type="project" value="UniProtKB-KW"/>
</dbReference>
<dbReference type="PANTHER" id="PTHR42693:SF27">
    <property type="entry name" value="ARYLSULFATASE B [PRECURSOR]"/>
    <property type="match status" value="1"/>
</dbReference>
<keyword evidence="2" id="KW-0479">Metal-binding</keyword>
<dbReference type="InterPro" id="IPR024607">
    <property type="entry name" value="Sulfatase_CS"/>
</dbReference>
<dbReference type="Proteomes" id="UP001155241">
    <property type="component" value="Unassembled WGS sequence"/>
</dbReference>
<evidence type="ECO:0000313" key="8">
    <source>
        <dbReference type="Proteomes" id="UP001155241"/>
    </source>
</evidence>
<keyword evidence="4" id="KW-0106">Calcium</keyword>
<evidence type="ECO:0000256" key="1">
    <source>
        <dbReference type="ARBA" id="ARBA00008779"/>
    </source>
</evidence>
<gene>
    <name evidence="7" type="ORF">NG895_17645</name>
</gene>
<keyword evidence="8" id="KW-1185">Reference proteome</keyword>
<name>A0A9X2FBA7_9BACT</name>
<protein>
    <submittedName>
        <fullName evidence="7">Sulfatase-like hydrolase/transferase</fullName>
    </submittedName>
</protein>
<dbReference type="AlphaFoldDB" id="A0A9X2FBA7"/>
<evidence type="ECO:0000313" key="7">
    <source>
        <dbReference type="EMBL" id="MCO6045725.1"/>
    </source>
</evidence>
<dbReference type="InterPro" id="IPR000917">
    <property type="entry name" value="Sulfatase_N"/>
</dbReference>
<evidence type="ECO:0000256" key="4">
    <source>
        <dbReference type="ARBA" id="ARBA00022837"/>
    </source>
</evidence>
<feature type="chain" id="PRO_5040847384" evidence="5">
    <location>
        <begin position="22"/>
        <end position="460"/>
    </location>
</feature>
<dbReference type="Pfam" id="PF00884">
    <property type="entry name" value="Sulfatase"/>
    <property type="match status" value="1"/>
</dbReference>
<keyword evidence="5" id="KW-0732">Signal</keyword>
<accession>A0A9X2FBA7</accession>
<dbReference type="InterPro" id="IPR050738">
    <property type="entry name" value="Sulfatase"/>
</dbReference>
<dbReference type="EMBL" id="JAMXLR010000061">
    <property type="protein sequence ID" value="MCO6045725.1"/>
    <property type="molecule type" value="Genomic_DNA"/>
</dbReference>
<evidence type="ECO:0000256" key="5">
    <source>
        <dbReference type="SAM" id="SignalP"/>
    </source>
</evidence>
<dbReference type="Gene3D" id="3.40.720.10">
    <property type="entry name" value="Alkaline Phosphatase, subunit A"/>
    <property type="match status" value="1"/>
</dbReference>
<dbReference type="InterPro" id="IPR017850">
    <property type="entry name" value="Alkaline_phosphatase_core_sf"/>
</dbReference>